<organism evidence="2 3">
    <name type="scientific">Luteolibacter soli</name>
    <dbReference type="NCBI Taxonomy" id="3135280"/>
    <lineage>
        <taxon>Bacteria</taxon>
        <taxon>Pseudomonadati</taxon>
        <taxon>Verrucomicrobiota</taxon>
        <taxon>Verrucomicrobiia</taxon>
        <taxon>Verrucomicrobiales</taxon>
        <taxon>Verrucomicrobiaceae</taxon>
        <taxon>Luteolibacter</taxon>
    </lineage>
</organism>
<dbReference type="SUPFAM" id="SSF53597">
    <property type="entry name" value="Dihydrofolate reductase-like"/>
    <property type="match status" value="1"/>
</dbReference>
<dbReference type="RefSeq" id="WP_341406050.1">
    <property type="nucleotide sequence ID" value="NZ_JBBUKT010000007.1"/>
</dbReference>
<evidence type="ECO:0000259" key="1">
    <source>
        <dbReference type="Pfam" id="PF01872"/>
    </source>
</evidence>
<reference evidence="2 3" key="1">
    <citation type="submission" date="2024-04" db="EMBL/GenBank/DDBJ databases">
        <title>Luteolibacter sp. isolated from soil.</title>
        <authorList>
            <person name="An J."/>
        </authorList>
    </citation>
    <scope>NUCLEOTIDE SEQUENCE [LARGE SCALE GENOMIC DNA]</scope>
    <source>
        <strain evidence="2 3">Y139</strain>
    </source>
</reference>
<comment type="caution">
    <text evidence="2">The sequence shown here is derived from an EMBL/GenBank/DDBJ whole genome shotgun (WGS) entry which is preliminary data.</text>
</comment>
<gene>
    <name evidence="2" type="ORF">WKV53_17410</name>
</gene>
<dbReference type="Pfam" id="PF01872">
    <property type="entry name" value="RibD_C"/>
    <property type="match status" value="1"/>
</dbReference>
<dbReference type="Proteomes" id="UP001371305">
    <property type="component" value="Unassembled WGS sequence"/>
</dbReference>
<sequence>MSKVRVNCFSISFDGFGAGPDQSLDQPLGAGGMDLHKWFIPTNAFQKTHGSGDGTTGVDDDFAERGMDGLGAWILGRNMFGPIRGDWPDDEWKGWWGENPPYHVPVFVLTHHPRESIQMEGGTVFHFVTDGIHAALERAREAAGGRDIRIGGGAATIRQYLQAGLIDELHIAISPVVLGSGESLFAGIDLLKLGYKCTDHASTPGAMHLVLMKE</sequence>
<accession>A0ABU9AZ58</accession>
<evidence type="ECO:0000313" key="3">
    <source>
        <dbReference type="Proteomes" id="UP001371305"/>
    </source>
</evidence>
<dbReference type="Gene3D" id="3.40.430.10">
    <property type="entry name" value="Dihydrofolate Reductase, subunit A"/>
    <property type="match status" value="1"/>
</dbReference>
<dbReference type="EMBL" id="JBBUKT010000007">
    <property type="protein sequence ID" value="MEK7952292.1"/>
    <property type="molecule type" value="Genomic_DNA"/>
</dbReference>
<dbReference type="InterPro" id="IPR024072">
    <property type="entry name" value="DHFR-like_dom_sf"/>
</dbReference>
<dbReference type="InterPro" id="IPR002734">
    <property type="entry name" value="RibDG_C"/>
</dbReference>
<evidence type="ECO:0000313" key="2">
    <source>
        <dbReference type="EMBL" id="MEK7952292.1"/>
    </source>
</evidence>
<name>A0ABU9AZ58_9BACT</name>
<dbReference type="InterPro" id="IPR050765">
    <property type="entry name" value="Riboflavin_Biosynth_HTPR"/>
</dbReference>
<keyword evidence="3" id="KW-1185">Reference proteome</keyword>
<proteinExistence type="predicted"/>
<dbReference type="PANTHER" id="PTHR38011:SF12">
    <property type="entry name" value="BIFUNCTIONAL DEAMINASE-REDUCTASE DOMAIN PROTEIN"/>
    <property type="match status" value="1"/>
</dbReference>
<protein>
    <submittedName>
        <fullName evidence="2">Dihydrofolate reductase family protein</fullName>
    </submittedName>
</protein>
<dbReference type="PANTHER" id="PTHR38011">
    <property type="entry name" value="DIHYDROFOLATE REDUCTASE FAMILY PROTEIN (AFU_ORTHOLOGUE AFUA_8G06820)"/>
    <property type="match status" value="1"/>
</dbReference>
<feature type="domain" description="Bacterial bifunctional deaminase-reductase C-terminal" evidence="1">
    <location>
        <begin position="10"/>
        <end position="203"/>
    </location>
</feature>